<evidence type="ECO:0000313" key="3">
    <source>
        <dbReference type="Proteomes" id="UP000218418"/>
    </source>
</evidence>
<evidence type="ECO:0000256" key="1">
    <source>
        <dbReference type="SAM" id="Phobius"/>
    </source>
</evidence>
<reference evidence="2 3" key="1">
    <citation type="submission" date="2017-06" db="EMBL/GenBank/DDBJ databases">
        <title>Genome sequencing of cyanobaciteial culture collection at National Institute for Environmental Studies (NIES).</title>
        <authorList>
            <person name="Hirose Y."/>
            <person name="Shimura Y."/>
            <person name="Fujisawa T."/>
            <person name="Nakamura Y."/>
            <person name="Kawachi M."/>
        </authorList>
    </citation>
    <scope>NUCLEOTIDE SEQUENCE [LARGE SCALE GENOMIC DNA]</scope>
    <source>
        <strain evidence="2 3">NIES-267</strain>
    </source>
</reference>
<dbReference type="EMBL" id="AP018227">
    <property type="protein sequence ID" value="BAY86398.1"/>
    <property type="molecule type" value="Genomic_DNA"/>
</dbReference>
<organism evidence="2 3">
    <name type="scientific">Calothrix parasitica NIES-267</name>
    <dbReference type="NCBI Taxonomy" id="1973488"/>
    <lineage>
        <taxon>Bacteria</taxon>
        <taxon>Bacillati</taxon>
        <taxon>Cyanobacteriota</taxon>
        <taxon>Cyanophyceae</taxon>
        <taxon>Nostocales</taxon>
        <taxon>Calotrichaceae</taxon>
        <taxon>Calothrix</taxon>
    </lineage>
</organism>
<proteinExistence type="predicted"/>
<feature type="transmembrane region" description="Helical" evidence="1">
    <location>
        <begin position="5"/>
        <end position="20"/>
    </location>
</feature>
<sequence>MIYLFVLIIGFVIIWFAINIKEEVLRISAAIMGSLTIIWGFTLSPTAFQIAIELVGVISVFTFCMRCWAKD</sequence>
<accession>A0A1Z4LZ48</accession>
<dbReference type="OrthoDB" id="426670at2"/>
<keyword evidence="1" id="KW-1133">Transmembrane helix</keyword>
<dbReference type="AlphaFoldDB" id="A0A1Z4LZ48"/>
<keyword evidence="1" id="KW-0472">Membrane</keyword>
<keyword evidence="3" id="KW-1185">Reference proteome</keyword>
<gene>
    <name evidence="2" type="ORF">NIES267_59050</name>
</gene>
<evidence type="ECO:0000313" key="2">
    <source>
        <dbReference type="EMBL" id="BAY86398.1"/>
    </source>
</evidence>
<name>A0A1Z4LZ48_9CYAN</name>
<protein>
    <submittedName>
        <fullName evidence="2">Uncharacterized protein</fullName>
    </submittedName>
</protein>
<keyword evidence="1" id="KW-0812">Transmembrane</keyword>
<dbReference type="Proteomes" id="UP000218418">
    <property type="component" value="Chromosome"/>
</dbReference>